<dbReference type="Pfam" id="PF06481">
    <property type="entry name" value="COX_ARM"/>
    <property type="match status" value="1"/>
</dbReference>
<evidence type="ECO:0000256" key="7">
    <source>
        <dbReference type="ARBA" id="ARBA00022729"/>
    </source>
</evidence>
<dbReference type="Gene3D" id="1.10.287.90">
    <property type="match status" value="1"/>
</dbReference>
<evidence type="ECO:0000256" key="10">
    <source>
        <dbReference type="ARBA" id="ARBA00023002"/>
    </source>
</evidence>
<keyword evidence="9 16" id="KW-1133">Transmembrane helix</keyword>
<keyword evidence="5 15" id="KW-0679">Respiratory chain</keyword>
<dbReference type="InterPro" id="IPR034227">
    <property type="entry name" value="CuRO_UO_II"/>
</dbReference>
<comment type="similarity">
    <text evidence="2 15">Belongs to the cytochrome c oxidase subunit 2 family.</text>
</comment>
<keyword evidence="6 16" id="KW-0812">Transmembrane</keyword>
<dbReference type="PANTHER" id="PTHR22888">
    <property type="entry name" value="CYTOCHROME C OXIDASE, SUBUNIT II"/>
    <property type="match status" value="1"/>
</dbReference>
<evidence type="ECO:0000256" key="6">
    <source>
        <dbReference type="ARBA" id="ARBA00022692"/>
    </source>
</evidence>
<dbReference type="SUPFAM" id="SSF81464">
    <property type="entry name" value="Cytochrome c oxidase subunit II-like, transmembrane region"/>
    <property type="match status" value="1"/>
</dbReference>
<keyword evidence="8 15" id="KW-0249">Electron transport</keyword>
<proteinExistence type="inferred from homology"/>
<evidence type="ECO:0000256" key="13">
    <source>
        <dbReference type="ARBA" id="ARBA00023288"/>
    </source>
</evidence>
<feature type="transmembrane region" description="Helical" evidence="16">
    <location>
        <begin position="46"/>
        <end position="72"/>
    </location>
</feature>
<dbReference type="PANTHER" id="PTHR22888:SF18">
    <property type="entry name" value="CYTOCHROME BO(3) UBIQUINOL OXIDASE SUBUNIT 2"/>
    <property type="match status" value="1"/>
</dbReference>
<evidence type="ECO:0000256" key="8">
    <source>
        <dbReference type="ARBA" id="ARBA00022982"/>
    </source>
</evidence>
<gene>
    <name evidence="19" type="ORF">RHABOEDO_001115</name>
</gene>
<evidence type="ECO:0000256" key="9">
    <source>
        <dbReference type="ARBA" id="ARBA00022989"/>
    </source>
</evidence>
<evidence type="ECO:0000256" key="2">
    <source>
        <dbReference type="ARBA" id="ARBA00007866"/>
    </source>
</evidence>
<dbReference type="PIRSF" id="PIRSF000292">
    <property type="entry name" value="Ubi_od_II"/>
    <property type="match status" value="1"/>
</dbReference>
<dbReference type="InterPro" id="IPR011759">
    <property type="entry name" value="Cyt_c_oxidase_su2_TM_dom"/>
</dbReference>
<evidence type="ECO:0000256" key="12">
    <source>
        <dbReference type="ARBA" id="ARBA00023139"/>
    </source>
</evidence>
<dbReference type="InterPro" id="IPR006333">
    <property type="entry name" value="Cyt_o_ubiquinol_oxidase_su2"/>
</dbReference>
<dbReference type="Gene3D" id="2.60.40.420">
    <property type="entry name" value="Cupredoxins - blue copper proteins"/>
    <property type="match status" value="1"/>
</dbReference>
<keyword evidence="3 15" id="KW-0813">Transport</keyword>
<evidence type="ECO:0000256" key="4">
    <source>
        <dbReference type="ARBA" id="ARBA00022475"/>
    </source>
</evidence>
<feature type="domain" description="Cytochrome oxidase subunit II copper A binding" evidence="17">
    <location>
        <begin position="126"/>
        <end position="238"/>
    </location>
</feature>
<keyword evidence="4 15" id="KW-1003">Cell membrane</keyword>
<dbReference type="InterPro" id="IPR010514">
    <property type="entry name" value="COX_ARM"/>
</dbReference>
<accession>A0ABX8V784</accession>
<protein>
    <recommendedName>
        <fullName evidence="14">Ubiquinol oxidase polypeptide II</fullName>
    </recommendedName>
</protein>
<feature type="domain" description="Cytochrome oxidase subunit II transmembrane region profile" evidence="18">
    <location>
        <begin position="24"/>
        <end position="120"/>
    </location>
</feature>
<reference evidence="19 20" key="1">
    <citation type="journal article" date="2022" name="bioRxiv">
        <title>Ecology and evolution of chlamydial symbionts of arthropods.</title>
        <authorList>
            <person name="Halter T."/>
            <person name="Koestlbacher S."/>
            <person name="Collingro A."/>
            <person name="Sixt B.S."/>
            <person name="Toenshoff E.R."/>
            <person name="Hendrickx F."/>
            <person name="Kostanjsek R."/>
            <person name="Horn M."/>
        </authorList>
    </citation>
    <scope>NUCLEOTIDE SEQUENCE [LARGE SCALE GENOMIC DNA]</scope>
    <source>
        <strain evidence="19">W744xW776</strain>
    </source>
</reference>
<name>A0ABX8V784_9BACT</name>
<evidence type="ECO:0000256" key="15">
    <source>
        <dbReference type="PIRNR" id="PIRNR000292"/>
    </source>
</evidence>
<evidence type="ECO:0000256" key="5">
    <source>
        <dbReference type="ARBA" id="ARBA00022660"/>
    </source>
</evidence>
<keyword evidence="12" id="KW-0564">Palmitate</keyword>
<dbReference type="InterPro" id="IPR002429">
    <property type="entry name" value="CcO_II-like_C"/>
</dbReference>
<keyword evidence="7" id="KW-0732">Signal</keyword>
<evidence type="ECO:0000313" key="20">
    <source>
        <dbReference type="Proteomes" id="UP000826014"/>
    </source>
</evidence>
<keyword evidence="10 15" id="KW-0560">Oxidoreductase</keyword>
<dbReference type="InterPro" id="IPR045187">
    <property type="entry name" value="CcO_II"/>
</dbReference>
<keyword evidence="20" id="KW-1185">Reference proteome</keyword>
<feature type="transmembrane region" description="Helical" evidence="16">
    <location>
        <begin position="92"/>
        <end position="110"/>
    </location>
</feature>
<evidence type="ECO:0000313" key="19">
    <source>
        <dbReference type="EMBL" id="QYF48878.1"/>
    </source>
</evidence>
<evidence type="ECO:0000256" key="14">
    <source>
        <dbReference type="ARBA" id="ARBA00030198"/>
    </source>
</evidence>
<evidence type="ECO:0000256" key="16">
    <source>
        <dbReference type="SAM" id="Phobius"/>
    </source>
</evidence>
<dbReference type="PROSITE" id="PS50857">
    <property type="entry name" value="COX2_CUA"/>
    <property type="match status" value="1"/>
</dbReference>
<dbReference type="NCBIfam" id="TIGR01433">
    <property type="entry name" value="CyoA"/>
    <property type="match status" value="1"/>
</dbReference>
<dbReference type="PROSITE" id="PS50999">
    <property type="entry name" value="COX2_TM"/>
    <property type="match status" value="1"/>
</dbReference>
<evidence type="ECO:0000259" key="17">
    <source>
        <dbReference type="PROSITE" id="PS50857"/>
    </source>
</evidence>
<dbReference type="CDD" id="cd04212">
    <property type="entry name" value="CuRO_UO_II"/>
    <property type="match status" value="1"/>
</dbReference>
<sequence>MKKKYRALFFILLSLAVIILSLVYLSGIDIAVLNPKGMIAVKERDLFIKITLIMLIVVIPVFILTWVISWKYREGNQAKYTPDWDKHLLSESIWWGLPCAIVLAMAILVWKSTHELDPFKPLESDKKPLRIQVVALQWKWLFIYPEQGIATINFLQFPEKTPINFEITSDAPMNSFWIPELGGQIYAMPGMKTKLHLIANEKGNFRGSSANLSGRGFVGMTFIAKASSLADFYQWVDSLSESSNFLNLAEYIRLAEPSENDPATSYVLEKQDLYDWIVRKYTMPMTRMD</sequence>
<keyword evidence="11 15" id="KW-0472">Membrane</keyword>
<evidence type="ECO:0000256" key="11">
    <source>
        <dbReference type="ARBA" id="ARBA00023136"/>
    </source>
</evidence>
<evidence type="ECO:0000259" key="18">
    <source>
        <dbReference type="PROSITE" id="PS50999"/>
    </source>
</evidence>
<organism evidence="19 20">
    <name type="scientific">Candidatus Rhabdochlamydia oedothoracis</name>
    <dbReference type="NCBI Taxonomy" id="2720720"/>
    <lineage>
        <taxon>Bacteria</taxon>
        <taxon>Pseudomonadati</taxon>
        <taxon>Chlamydiota</taxon>
        <taxon>Chlamydiia</taxon>
        <taxon>Parachlamydiales</taxon>
        <taxon>Candidatus Rhabdochlamydiaceae</taxon>
        <taxon>Candidatus Rhabdochlamydia</taxon>
    </lineage>
</organism>
<dbReference type="InterPro" id="IPR036257">
    <property type="entry name" value="Cyt_c_oxidase_su2_TM_sf"/>
</dbReference>
<dbReference type="SUPFAM" id="SSF49503">
    <property type="entry name" value="Cupredoxins"/>
    <property type="match status" value="1"/>
</dbReference>
<feature type="transmembrane region" description="Helical" evidence="16">
    <location>
        <begin position="6"/>
        <end position="25"/>
    </location>
</feature>
<dbReference type="EMBL" id="CP075587">
    <property type="protein sequence ID" value="QYF48878.1"/>
    <property type="molecule type" value="Genomic_DNA"/>
</dbReference>
<dbReference type="RefSeq" id="WP_215217385.1">
    <property type="nucleotide sequence ID" value="NZ_CP075587.1"/>
</dbReference>
<evidence type="ECO:0000256" key="1">
    <source>
        <dbReference type="ARBA" id="ARBA00004651"/>
    </source>
</evidence>
<dbReference type="Pfam" id="PF00116">
    <property type="entry name" value="COX2"/>
    <property type="match status" value="1"/>
</dbReference>
<keyword evidence="13" id="KW-0449">Lipoprotein</keyword>
<evidence type="ECO:0000256" key="3">
    <source>
        <dbReference type="ARBA" id="ARBA00022448"/>
    </source>
</evidence>
<dbReference type="Proteomes" id="UP000826014">
    <property type="component" value="Chromosome"/>
</dbReference>
<dbReference type="InterPro" id="IPR008972">
    <property type="entry name" value="Cupredoxin"/>
</dbReference>
<comment type="subcellular location">
    <subcellularLocation>
        <location evidence="1">Cell membrane</location>
        <topology evidence="1">Multi-pass membrane protein</topology>
    </subcellularLocation>
</comment>